<name>A0AAE3A104_9FIRM</name>
<gene>
    <name evidence="2" type="ORF">LKD75_16365</name>
</gene>
<comment type="caution">
    <text evidence="2">The sequence shown here is derived from an EMBL/GenBank/DDBJ whole genome shotgun (WGS) entry which is preliminary data.</text>
</comment>
<evidence type="ECO:0000313" key="2">
    <source>
        <dbReference type="EMBL" id="MCC2121136.1"/>
    </source>
</evidence>
<reference evidence="2 3" key="1">
    <citation type="submission" date="2021-10" db="EMBL/GenBank/DDBJ databases">
        <title>Anaerobic single-cell dispensing facilitates the cultivation of human gut bacteria.</title>
        <authorList>
            <person name="Afrizal A."/>
        </authorList>
    </citation>
    <scope>NUCLEOTIDE SEQUENCE [LARGE SCALE GENOMIC DNA]</scope>
    <source>
        <strain evidence="2 3">CLA-AA-H273</strain>
    </source>
</reference>
<protein>
    <submittedName>
        <fullName evidence="2">Uncharacterized protein</fullName>
    </submittedName>
</protein>
<organism evidence="2 3">
    <name type="scientific">Waltera acetigignens</name>
    <dbReference type="NCBI Taxonomy" id="2981769"/>
    <lineage>
        <taxon>Bacteria</taxon>
        <taxon>Bacillati</taxon>
        <taxon>Bacillota</taxon>
        <taxon>Clostridia</taxon>
        <taxon>Lachnospirales</taxon>
        <taxon>Lachnospiraceae</taxon>
        <taxon>Waltera</taxon>
    </lineage>
</organism>
<dbReference type="AlphaFoldDB" id="A0AAE3A104"/>
<evidence type="ECO:0000313" key="3">
    <source>
        <dbReference type="Proteomes" id="UP001197795"/>
    </source>
</evidence>
<feature type="transmembrane region" description="Helical" evidence="1">
    <location>
        <begin position="62"/>
        <end position="85"/>
    </location>
</feature>
<keyword evidence="1" id="KW-0812">Transmembrane</keyword>
<dbReference type="EMBL" id="JAJEPV010000060">
    <property type="protein sequence ID" value="MCC2121136.1"/>
    <property type="molecule type" value="Genomic_DNA"/>
</dbReference>
<dbReference type="Proteomes" id="UP001197795">
    <property type="component" value="Unassembled WGS sequence"/>
</dbReference>
<dbReference type="RefSeq" id="WP_227733909.1">
    <property type="nucleotide sequence ID" value="NZ_JAJEPV010000060.1"/>
</dbReference>
<sequence>MTENKKLKRKLIVQSFLPLSILIVIKSVTKETLGKIYCLLDSILHKCNIIETIQETGLRDDIWQILIGIIALWFAISGFITFWQFRQAHFTAFNDDGDKIVIEDKIQDSGISFFMTFILSLLVDKVSTVNEFISYILVMWFVAELMVKTDLYYQNPVLILLQYKLYRVKFTSDIANVPNPKTYIAICREELDENKVVKWKYISDDVCLMYNKNRKEQ</sequence>
<evidence type="ECO:0000256" key="1">
    <source>
        <dbReference type="SAM" id="Phobius"/>
    </source>
</evidence>
<keyword evidence="3" id="KW-1185">Reference proteome</keyword>
<accession>A0AAE3A104</accession>
<keyword evidence="1" id="KW-0472">Membrane</keyword>
<keyword evidence="1" id="KW-1133">Transmembrane helix</keyword>
<proteinExistence type="predicted"/>